<protein>
    <submittedName>
        <fullName evidence="1">Ribonuclease H2 subunit C</fullName>
    </submittedName>
</protein>
<dbReference type="InterPro" id="IPR013924">
    <property type="entry name" value="RNase_H2_suC"/>
</dbReference>
<sequence length="188" mass="20301">MEGEGGAGAGNGITGTIDLGRRSGGASFPSDLTGQVHLLPCCVKHDGPGPVSHYFKPKQTGIMSDGLSVEEAFFRGRKLQGATIPLPDGYCGYVLSKEGNLGIGGDLEGNPDRWVSRAEFRSMTYWNHDSLPSQDDPLVRCFHWFSVANAVGLISPSVQFFIDLFLCCTHAHYVVCVKMSLFKVLLCS</sequence>
<name>A0A1D1Z4G2_9ARAE</name>
<dbReference type="Gene3D" id="2.40.128.680">
    <property type="match status" value="1"/>
</dbReference>
<dbReference type="CDD" id="cd09271">
    <property type="entry name" value="RNase_H2-C"/>
    <property type="match status" value="1"/>
</dbReference>
<reference evidence="1" key="1">
    <citation type="submission" date="2015-07" db="EMBL/GenBank/DDBJ databases">
        <title>Transcriptome Assembly of Anthurium amnicola.</title>
        <authorList>
            <person name="Suzuki J."/>
        </authorList>
    </citation>
    <scope>NUCLEOTIDE SEQUENCE</scope>
</reference>
<dbReference type="AlphaFoldDB" id="A0A1D1Z4G2"/>
<dbReference type="PANTHER" id="PTHR47204">
    <property type="entry name" value="OS02G0168900 PROTEIN"/>
    <property type="match status" value="1"/>
</dbReference>
<gene>
    <name evidence="1" type="primary">RNASEH2C_1</name>
    <name evidence="1" type="ORF">g.50526</name>
</gene>
<proteinExistence type="predicted"/>
<dbReference type="PANTHER" id="PTHR47204:SF1">
    <property type="entry name" value="RIBONUCLEASE H2 SUBUNIT C"/>
    <property type="match status" value="1"/>
</dbReference>
<dbReference type="EMBL" id="GDJX01006153">
    <property type="protein sequence ID" value="JAT61783.1"/>
    <property type="molecule type" value="Transcribed_RNA"/>
</dbReference>
<organism evidence="1">
    <name type="scientific">Anthurium amnicola</name>
    <dbReference type="NCBI Taxonomy" id="1678845"/>
    <lineage>
        <taxon>Eukaryota</taxon>
        <taxon>Viridiplantae</taxon>
        <taxon>Streptophyta</taxon>
        <taxon>Embryophyta</taxon>
        <taxon>Tracheophyta</taxon>
        <taxon>Spermatophyta</taxon>
        <taxon>Magnoliopsida</taxon>
        <taxon>Liliopsida</taxon>
        <taxon>Araceae</taxon>
        <taxon>Pothoideae</taxon>
        <taxon>Potheae</taxon>
        <taxon>Anthurium</taxon>
    </lineage>
</organism>
<dbReference type="Pfam" id="PF08615">
    <property type="entry name" value="RNase_H2_suC"/>
    <property type="match status" value="1"/>
</dbReference>
<dbReference type="GO" id="GO:0032299">
    <property type="term" value="C:ribonuclease H2 complex"/>
    <property type="evidence" value="ECO:0007669"/>
    <property type="project" value="InterPro"/>
</dbReference>
<accession>A0A1D1Z4G2</accession>
<dbReference type="GO" id="GO:0006401">
    <property type="term" value="P:RNA catabolic process"/>
    <property type="evidence" value="ECO:0007669"/>
    <property type="project" value="InterPro"/>
</dbReference>
<evidence type="ECO:0000313" key="1">
    <source>
        <dbReference type="EMBL" id="JAT61783.1"/>
    </source>
</evidence>